<protein>
    <submittedName>
        <fullName evidence="1">Uncharacterized protein</fullName>
    </submittedName>
</protein>
<comment type="caution">
    <text evidence="1">The sequence shown here is derived from an EMBL/GenBank/DDBJ whole genome shotgun (WGS) entry which is preliminary data.</text>
</comment>
<keyword evidence="2" id="KW-1185">Reference proteome</keyword>
<dbReference type="EMBL" id="RCHU02000001">
    <property type="protein sequence ID" value="KAL3611200.1"/>
    <property type="molecule type" value="Genomic_DNA"/>
</dbReference>
<accession>A0ACC4D233</accession>
<reference evidence="1 2" key="1">
    <citation type="journal article" date="2024" name="Plant Biotechnol. J.">
        <title>Genome and CRISPR/Cas9 system of a widespread forest tree (Populus alba) in the world.</title>
        <authorList>
            <person name="Liu Y.J."/>
            <person name="Jiang P.F."/>
            <person name="Han X.M."/>
            <person name="Li X.Y."/>
            <person name="Wang H.M."/>
            <person name="Wang Y.J."/>
            <person name="Wang X.X."/>
            <person name="Zeng Q.Y."/>
        </authorList>
    </citation>
    <scope>NUCLEOTIDE SEQUENCE [LARGE SCALE GENOMIC DNA]</scope>
    <source>
        <strain evidence="2">cv. PAL-ZL1</strain>
    </source>
</reference>
<organism evidence="1 2">
    <name type="scientific">Populus alba</name>
    <name type="common">White poplar</name>
    <dbReference type="NCBI Taxonomy" id="43335"/>
    <lineage>
        <taxon>Eukaryota</taxon>
        <taxon>Viridiplantae</taxon>
        <taxon>Streptophyta</taxon>
        <taxon>Embryophyta</taxon>
        <taxon>Tracheophyta</taxon>
        <taxon>Spermatophyta</taxon>
        <taxon>Magnoliopsida</taxon>
        <taxon>eudicotyledons</taxon>
        <taxon>Gunneridae</taxon>
        <taxon>Pentapetalae</taxon>
        <taxon>rosids</taxon>
        <taxon>fabids</taxon>
        <taxon>Malpighiales</taxon>
        <taxon>Salicaceae</taxon>
        <taxon>Saliceae</taxon>
        <taxon>Populus</taxon>
    </lineage>
</organism>
<proteinExistence type="predicted"/>
<dbReference type="Proteomes" id="UP000309997">
    <property type="component" value="Unassembled WGS sequence"/>
</dbReference>
<name>A0ACC4D233_POPAL</name>
<sequence>MKASNILCSRAPSHGTDIQGKEYSYLGKMIDTLRRDTSPSLYFTSTGTISKGNKLLGLVDGRSFPGNQGVPIYSCKHFFLLECSQKSTTRITAQAE</sequence>
<evidence type="ECO:0000313" key="1">
    <source>
        <dbReference type="EMBL" id="KAL3611200.1"/>
    </source>
</evidence>
<evidence type="ECO:0000313" key="2">
    <source>
        <dbReference type="Proteomes" id="UP000309997"/>
    </source>
</evidence>
<gene>
    <name evidence="1" type="ORF">D5086_002220</name>
</gene>